<feature type="transmembrane region" description="Helical" evidence="10">
    <location>
        <begin position="143"/>
        <end position="163"/>
    </location>
</feature>
<keyword evidence="2" id="KW-0813">Transport</keyword>
<keyword evidence="3" id="KW-1003">Cell membrane</keyword>
<feature type="transmembrane region" description="Helical" evidence="10">
    <location>
        <begin position="44"/>
        <end position="61"/>
    </location>
</feature>
<name>A0A1I4UBP1_9BACT</name>
<keyword evidence="6" id="KW-0029">Amino-acid transport</keyword>
<feature type="transmembrane region" description="Helical" evidence="10">
    <location>
        <begin position="191"/>
        <end position="210"/>
    </location>
</feature>
<keyword evidence="5 10" id="KW-0812">Transmembrane</keyword>
<comment type="subcellular location">
    <subcellularLocation>
        <location evidence="1">Cell membrane</location>
        <topology evidence="1">Multi-pass membrane protein</topology>
    </subcellularLocation>
</comment>
<sequence>MTTQIFLQQLTNGISLGSLYGLVAIGYTMVYGILRLINFAHGDLLMVAAYTAIYGISLFSLPWYLSFPVAMAVTGFVGILLDRCAYKPLRDAPRISLLISAIGASFLLENLALVIIGGVPKAFPRPQLFAKVIEIGGVRVQMLTIYTPIITLMLLFGLLYIVYYTKAGKAMRAASRDFETTRLMGIDLDRIIALTFLLGSTLAAAGGIMWAMKYPQVNPFMGVIPGLKAFIAAVLGGIGNIIGAVLGGFLLGVGEILLVAFMPELAQYRDAFAFVILILVLLFRPTGIMGEPIVEKT</sequence>
<keyword evidence="4" id="KW-0997">Cell inner membrane</keyword>
<dbReference type="PANTHER" id="PTHR11795:SF371">
    <property type="entry name" value="HIGH-AFFINITY BRANCHED-CHAIN AMINO ACID TRANSPORT SYSTEM PERMEASE PROTEIN LIVH"/>
    <property type="match status" value="1"/>
</dbReference>
<keyword evidence="8 10" id="KW-0472">Membrane</keyword>
<evidence type="ECO:0000313" key="11">
    <source>
        <dbReference type="EMBL" id="SFM86335.1"/>
    </source>
</evidence>
<evidence type="ECO:0000313" key="12">
    <source>
        <dbReference type="Proteomes" id="UP000199611"/>
    </source>
</evidence>
<dbReference type="GO" id="GO:0015808">
    <property type="term" value="P:L-alanine transport"/>
    <property type="evidence" value="ECO:0007669"/>
    <property type="project" value="TreeGrafter"/>
</dbReference>
<dbReference type="AlphaFoldDB" id="A0A1I4UBP1"/>
<dbReference type="PANTHER" id="PTHR11795">
    <property type="entry name" value="BRANCHED-CHAIN AMINO ACID TRANSPORT SYSTEM PERMEASE PROTEIN LIVH"/>
    <property type="match status" value="1"/>
</dbReference>
<dbReference type="GO" id="GO:0005886">
    <property type="term" value="C:plasma membrane"/>
    <property type="evidence" value="ECO:0007669"/>
    <property type="project" value="UniProtKB-SubCell"/>
</dbReference>
<evidence type="ECO:0000256" key="7">
    <source>
        <dbReference type="ARBA" id="ARBA00022989"/>
    </source>
</evidence>
<dbReference type="EMBL" id="FOUU01000005">
    <property type="protein sequence ID" value="SFM86335.1"/>
    <property type="molecule type" value="Genomic_DNA"/>
</dbReference>
<protein>
    <submittedName>
        <fullName evidence="11">Amino acid/amide ABC transporter membrane protein 1, HAAT family</fullName>
    </submittedName>
</protein>
<feature type="transmembrane region" description="Helical" evidence="10">
    <location>
        <begin position="271"/>
        <end position="290"/>
    </location>
</feature>
<evidence type="ECO:0000256" key="4">
    <source>
        <dbReference type="ARBA" id="ARBA00022519"/>
    </source>
</evidence>
<feature type="transmembrane region" description="Helical" evidence="10">
    <location>
        <begin position="97"/>
        <end position="123"/>
    </location>
</feature>
<dbReference type="GO" id="GO:0015190">
    <property type="term" value="F:L-leucine transmembrane transporter activity"/>
    <property type="evidence" value="ECO:0007669"/>
    <property type="project" value="TreeGrafter"/>
</dbReference>
<feature type="transmembrane region" description="Helical" evidence="10">
    <location>
        <begin position="230"/>
        <end position="259"/>
    </location>
</feature>
<dbReference type="RefSeq" id="WP_093395095.1">
    <property type="nucleotide sequence ID" value="NZ_FOUU01000005.1"/>
</dbReference>
<reference evidence="11 12" key="1">
    <citation type="submission" date="2016-10" db="EMBL/GenBank/DDBJ databases">
        <authorList>
            <person name="de Groot N.N."/>
        </authorList>
    </citation>
    <scope>NUCLEOTIDE SEQUENCE [LARGE SCALE GENOMIC DNA]</scope>
    <source>
        <strain evidence="11 12">DSM 9990</strain>
    </source>
</reference>
<dbReference type="InterPro" id="IPR052157">
    <property type="entry name" value="BCAA_transport_permease"/>
</dbReference>
<dbReference type="Pfam" id="PF02653">
    <property type="entry name" value="BPD_transp_2"/>
    <property type="match status" value="1"/>
</dbReference>
<dbReference type="InterPro" id="IPR001851">
    <property type="entry name" value="ABC_transp_permease"/>
</dbReference>
<evidence type="ECO:0000256" key="9">
    <source>
        <dbReference type="ARBA" id="ARBA00037998"/>
    </source>
</evidence>
<organism evidence="11 12">
    <name type="scientific">Thermodesulforhabdus norvegica</name>
    <dbReference type="NCBI Taxonomy" id="39841"/>
    <lineage>
        <taxon>Bacteria</taxon>
        <taxon>Pseudomonadati</taxon>
        <taxon>Thermodesulfobacteriota</taxon>
        <taxon>Syntrophobacteria</taxon>
        <taxon>Syntrophobacterales</taxon>
        <taxon>Thermodesulforhabdaceae</taxon>
        <taxon>Thermodesulforhabdus</taxon>
    </lineage>
</organism>
<dbReference type="OrthoDB" id="9807115at2"/>
<dbReference type="GO" id="GO:0015192">
    <property type="term" value="F:L-phenylalanine transmembrane transporter activity"/>
    <property type="evidence" value="ECO:0007669"/>
    <property type="project" value="TreeGrafter"/>
</dbReference>
<evidence type="ECO:0000256" key="1">
    <source>
        <dbReference type="ARBA" id="ARBA00004651"/>
    </source>
</evidence>
<proteinExistence type="inferred from homology"/>
<comment type="similarity">
    <text evidence="9">Belongs to the binding-protein-dependent transport system permease family. LivHM subfamily.</text>
</comment>
<keyword evidence="7 10" id="KW-1133">Transmembrane helix</keyword>
<evidence type="ECO:0000256" key="8">
    <source>
        <dbReference type="ARBA" id="ARBA00023136"/>
    </source>
</evidence>
<dbReference type="GO" id="GO:0042941">
    <property type="term" value="P:D-alanine transmembrane transport"/>
    <property type="evidence" value="ECO:0007669"/>
    <property type="project" value="TreeGrafter"/>
</dbReference>
<evidence type="ECO:0000256" key="2">
    <source>
        <dbReference type="ARBA" id="ARBA00022448"/>
    </source>
</evidence>
<dbReference type="CDD" id="cd06582">
    <property type="entry name" value="TM_PBP1_LivH_like"/>
    <property type="match status" value="1"/>
</dbReference>
<dbReference type="GO" id="GO:1903806">
    <property type="term" value="P:L-isoleucine import across plasma membrane"/>
    <property type="evidence" value="ECO:0007669"/>
    <property type="project" value="TreeGrafter"/>
</dbReference>
<evidence type="ECO:0000256" key="10">
    <source>
        <dbReference type="SAM" id="Phobius"/>
    </source>
</evidence>
<evidence type="ECO:0000256" key="6">
    <source>
        <dbReference type="ARBA" id="ARBA00022970"/>
    </source>
</evidence>
<keyword evidence="12" id="KW-1185">Reference proteome</keyword>
<dbReference type="STRING" id="39841.SAMN05660836_01765"/>
<evidence type="ECO:0000256" key="5">
    <source>
        <dbReference type="ARBA" id="ARBA00022692"/>
    </source>
</evidence>
<dbReference type="Proteomes" id="UP000199611">
    <property type="component" value="Unassembled WGS sequence"/>
</dbReference>
<gene>
    <name evidence="11" type="ORF">SAMN05660836_01765</name>
</gene>
<dbReference type="GO" id="GO:0005304">
    <property type="term" value="F:L-valine transmembrane transporter activity"/>
    <property type="evidence" value="ECO:0007669"/>
    <property type="project" value="TreeGrafter"/>
</dbReference>
<dbReference type="GO" id="GO:0015188">
    <property type="term" value="F:L-isoleucine transmembrane transporter activity"/>
    <property type="evidence" value="ECO:0007669"/>
    <property type="project" value="TreeGrafter"/>
</dbReference>
<feature type="transmembrane region" description="Helical" evidence="10">
    <location>
        <begin position="19"/>
        <end position="37"/>
    </location>
</feature>
<evidence type="ECO:0000256" key="3">
    <source>
        <dbReference type="ARBA" id="ARBA00022475"/>
    </source>
</evidence>
<accession>A0A1I4UBP1</accession>